<evidence type="ECO:0000256" key="1">
    <source>
        <dbReference type="SAM" id="MobiDB-lite"/>
    </source>
</evidence>
<sequence length="127" mass="13487">MSSSKLKVDELRAELSRRGLDTSGTKPTLVRRLESALRKEKKAEAAAAAVSDGAAANAGKKRKRDELAGDGDVDGEGDGDRNGVIGDVERGGAEEGVGREREKDEKKGGPHRSPPPNAGRLWQEPMI</sequence>
<dbReference type="InterPro" id="IPR003034">
    <property type="entry name" value="SAP_dom"/>
</dbReference>
<feature type="region of interest" description="Disordered" evidence="1">
    <location>
        <begin position="1"/>
        <end position="127"/>
    </location>
</feature>
<accession>A0A6P5EZU9</accession>
<evidence type="ECO:0000259" key="2">
    <source>
        <dbReference type="PROSITE" id="PS50800"/>
    </source>
</evidence>
<evidence type="ECO:0000313" key="4">
    <source>
        <dbReference type="RefSeq" id="XP_020086733.1"/>
    </source>
</evidence>
<dbReference type="Gene3D" id="1.10.720.30">
    <property type="entry name" value="SAP domain"/>
    <property type="match status" value="1"/>
</dbReference>
<dbReference type="AlphaFoldDB" id="A0A6P5EZU9"/>
<feature type="compositionally biased region" description="Basic and acidic residues" evidence="1">
    <location>
        <begin position="87"/>
        <end position="108"/>
    </location>
</feature>
<reference evidence="3" key="1">
    <citation type="journal article" date="2015" name="Nat. Genet.">
        <title>The pineapple genome and the evolution of CAM photosynthesis.</title>
        <authorList>
            <person name="Ming R."/>
            <person name="VanBuren R."/>
            <person name="Wai C.M."/>
            <person name="Tang H."/>
            <person name="Schatz M.C."/>
            <person name="Bowers J.E."/>
            <person name="Lyons E."/>
            <person name="Wang M.L."/>
            <person name="Chen J."/>
            <person name="Biggers E."/>
            <person name="Zhang J."/>
            <person name="Huang L."/>
            <person name="Zhang L."/>
            <person name="Miao W."/>
            <person name="Zhang J."/>
            <person name="Ye Z."/>
            <person name="Miao C."/>
            <person name="Lin Z."/>
            <person name="Wang H."/>
            <person name="Zhou H."/>
            <person name="Yim W.C."/>
            <person name="Priest H.D."/>
            <person name="Zheng C."/>
            <person name="Woodhouse M."/>
            <person name="Edger P.P."/>
            <person name="Guyot R."/>
            <person name="Guo H.B."/>
            <person name="Guo H."/>
            <person name="Zheng G."/>
            <person name="Singh R."/>
            <person name="Sharma A."/>
            <person name="Min X."/>
            <person name="Zheng Y."/>
            <person name="Lee H."/>
            <person name="Gurtowski J."/>
            <person name="Sedlazeck F.J."/>
            <person name="Harkess A."/>
            <person name="McKain M.R."/>
            <person name="Liao Z."/>
            <person name="Fang J."/>
            <person name="Liu J."/>
            <person name="Zhang X."/>
            <person name="Zhang Q."/>
            <person name="Hu W."/>
            <person name="Qin Y."/>
            <person name="Wang K."/>
            <person name="Chen L.Y."/>
            <person name="Shirley N."/>
            <person name="Lin Y.R."/>
            <person name="Liu L.Y."/>
            <person name="Hernandez A.G."/>
            <person name="Wright C.L."/>
            <person name="Bulone V."/>
            <person name="Tuskan G.A."/>
            <person name="Heath K."/>
            <person name="Zee F."/>
            <person name="Moore P.H."/>
            <person name="Sunkar R."/>
            <person name="Leebens-Mack J.H."/>
            <person name="Mockler T."/>
            <person name="Bennetzen J.L."/>
            <person name="Freeling M."/>
            <person name="Sankoff D."/>
            <person name="Paterson A.H."/>
            <person name="Zhu X."/>
            <person name="Yang X."/>
            <person name="Smith J.A."/>
            <person name="Cushman J.C."/>
            <person name="Paull R.E."/>
            <person name="Yu Q."/>
        </authorList>
    </citation>
    <scope>NUCLEOTIDE SEQUENCE [LARGE SCALE GENOMIC DNA]</scope>
    <source>
        <strain evidence="3">cv. F153</strain>
    </source>
</reference>
<dbReference type="InterPro" id="IPR036361">
    <property type="entry name" value="SAP_dom_sf"/>
</dbReference>
<feature type="compositionally biased region" description="Acidic residues" evidence="1">
    <location>
        <begin position="68"/>
        <end position="77"/>
    </location>
</feature>
<feature type="domain" description="SAP" evidence="2">
    <location>
        <begin position="3"/>
        <end position="37"/>
    </location>
</feature>
<evidence type="ECO:0000313" key="3">
    <source>
        <dbReference type="Proteomes" id="UP000515123"/>
    </source>
</evidence>
<reference evidence="4" key="2">
    <citation type="submission" date="2025-08" db="UniProtKB">
        <authorList>
            <consortium name="RefSeq"/>
        </authorList>
    </citation>
    <scope>IDENTIFICATION</scope>
    <source>
        <tissue evidence="4">Leaf</tissue>
    </source>
</reference>
<protein>
    <submittedName>
        <fullName evidence="4">Poly [ADP-ribose] polymerase 2-A-like</fullName>
    </submittedName>
</protein>
<gene>
    <name evidence="4" type="primary">LOC109709073</name>
</gene>
<feature type="compositionally biased region" description="Basic and acidic residues" evidence="1">
    <location>
        <begin position="1"/>
        <end position="20"/>
    </location>
</feature>
<name>A0A6P5EZU9_ANACO</name>
<dbReference type="SUPFAM" id="SSF68906">
    <property type="entry name" value="SAP domain"/>
    <property type="match status" value="1"/>
</dbReference>
<dbReference type="Proteomes" id="UP000515123">
    <property type="component" value="Linkage group 4"/>
</dbReference>
<proteinExistence type="predicted"/>
<dbReference type="RefSeq" id="XP_020086733.1">
    <property type="nucleotide sequence ID" value="XM_020231144.1"/>
</dbReference>
<keyword evidence="3" id="KW-1185">Reference proteome</keyword>
<feature type="compositionally biased region" description="Low complexity" evidence="1">
    <location>
        <begin position="45"/>
        <end position="58"/>
    </location>
</feature>
<dbReference type="Pfam" id="PF02037">
    <property type="entry name" value="SAP"/>
    <property type="match status" value="1"/>
</dbReference>
<organism evidence="3 4">
    <name type="scientific">Ananas comosus</name>
    <name type="common">Pineapple</name>
    <name type="synonym">Ananas ananas</name>
    <dbReference type="NCBI Taxonomy" id="4615"/>
    <lineage>
        <taxon>Eukaryota</taxon>
        <taxon>Viridiplantae</taxon>
        <taxon>Streptophyta</taxon>
        <taxon>Embryophyta</taxon>
        <taxon>Tracheophyta</taxon>
        <taxon>Spermatophyta</taxon>
        <taxon>Magnoliopsida</taxon>
        <taxon>Liliopsida</taxon>
        <taxon>Poales</taxon>
        <taxon>Bromeliaceae</taxon>
        <taxon>Bromelioideae</taxon>
        <taxon>Ananas</taxon>
    </lineage>
</organism>
<dbReference type="OrthoDB" id="2017365at2759"/>
<dbReference type="SMART" id="SM00513">
    <property type="entry name" value="SAP"/>
    <property type="match status" value="1"/>
</dbReference>
<dbReference type="PROSITE" id="PS50800">
    <property type="entry name" value="SAP"/>
    <property type="match status" value="1"/>
</dbReference>
<dbReference type="GeneID" id="109709073"/>
<feature type="compositionally biased region" description="Basic and acidic residues" evidence="1">
    <location>
        <begin position="31"/>
        <end position="44"/>
    </location>
</feature>